<organism evidence="1 2">
    <name type="scientific">Ixodes persulcatus</name>
    <name type="common">Taiga tick</name>
    <dbReference type="NCBI Taxonomy" id="34615"/>
    <lineage>
        <taxon>Eukaryota</taxon>
        <taxon>Metazoa</taxon>
        <taxon>Ecdysozoa</taxon>
        <taxon>Arthropoda</taxon>
        <taxon>Chelicerata</taxon>
        <taxon>Arachnida</taxon>
        <taxon>Acari</taxon>
        <taxon>Parasitiformes</taxon>
        <taxon>Ixodida</taxon>
        <taxon>Ixodoidea</taxon>
        <taxon>Ixodidae</taxon>
        <taxon>Ixodinae</taxon>
        <taxon>Ixodes</taxon>
    </lineage>
</organism>
<proteinExistence type="predicted"/>
<dbReference type="EMBL" id="JABSTQ010010808">
    <property type="protein sequence ID" value="KAG0417747.1"/>
    <property type="molecule type" value="Genomic_DNA"/>
</dbReference>
<comment type="caution">
    <text evidence="1">The sequence shown here is derived from an EMBL/GenBank/DDBJ whole genome shotgun (WGS) entry which is preliminary data.</text>
</comment>
<accession>A0AC60PD38</accession>
<reference evidence="1 2" key="1">
    <citation type="journal article" date="2020" name="Cell">
        <title>Large-Scale Comparative Analyses of Tick Genomes Elucidate Their Genetic Diversity and Vector Capacities.</title>
        <authorList>
            <consortium name="Tick Genome and Microbiome Consortium (TIGMIC)"/>
            <person name="Jia N."/>
            <person name="Wang J."/>
            <person name="Shi W."/>
            <person name="Du L."/>
            <person name="Sun Y."/>
            <person name="Zhan W."/>
            <person name="Jiang J.F."/>
            <person name="Wang Q."/>
            <person name="Zhang B."/>
            <person name="Ji P."/>
            <person name="Bell-Sakyi L."/>
            <person name="Cui X.M."/>
            <person name="Yuan T.T."/>
            <person name="Jiang B.G."/>
            <person name="Yang W.F."/>
            <person name="Lam T.T."/>
            <person name="Chang Q.C."/>
            <person name="Ding S.J."/>
            <person name="Wang X.J."/>
            <person name="Zhu J.G."/>
            <person name="Ruan X.D."/>
            <person name="Zhao L."/>
            <person name="Wei J.T."/>
            <person name="Ye R.Z."/>
            <person name="Que T.C."/>
            <person name="Du C.H."/>
            <person name="Zhou Y.H."/>
            <person name="Cheng J.X."/>
            <person name="Dai P.F."/>
            <person name="Guo W.B."/>
            <person name="Han X.H."/>
            <person name="Huang E.J."/>
            <person name="Li L.F."/>
            <person name="Wei W."/>
            <person name="Gao Y.C."/>
            <person name="Liu J.Z."/>
            <person name="Shao H.Z."/>
            <person name="Wang X."/>
            <person name="Wang C.C."/>
            <person name="Yang T.C."/>
            <person name="Huo Q.B."/>
            <person name="Li W."/>
            <person name="Chen H.Y."/>
            <person name="Chen S.E."/>
            <person name="Zhou L.G."/>
            <person name="Ni X.B."/>
            <person name="Tian J.H."/>
            <person name="Sheng Y."/>
            <person name="Liu T."/>
            <person name="Pan Y.S."/>
            <person name="Xia L.Y."/>
            <person name="Li J."/>
            <person name="Zhao F."/>
            <person name="Cao W.C."/>
        </authorList>
    </citation>
    <scope>NUCLEOTIDE SEQUENCE [LARGE SCALE GENOMIC DNA]</scope>
    <source>
        <strain evidence="1">Iper-2018</strain>
    </source>
</reference>
<name>A0AC60PD38_IXOPE</name>
<evidence type="ECO:0000313" key="2">
    <source>
        <dbReference type="Proteomes" id="UP000805193"/>
    </source>
</evidence>
<keyword evidence="2" id="KW-1185">Reference proteome</keyword>
<gene>
    <name evidence="1" type="ORF">HPB47_005378</name>
</gene>
<sequence>MHRARSMPVPSTLRSPWLLLLVLLGARGSEAYFAKDSDDYRTVAAAAGAGGALQAAQTPAQRSQLPPDLEEYANLMLLLREYLIKEAARYQDQAAGKTRYGDPVEAQNIVSKRGGGNPSMNLK</sequence>
<dbReference type="Proteomes" id="UP000805193">
    <property type="component" value="Unassembled WGS sequence"/>
</dbReference>
<evidence type="ECO:0000313" key="1">
    <source>
        <dbReference type="EMBL" id="KAG0417747.1"/>
    </source>
</evidence>
<protein>
    <submittedName>
        <fullName evidence="1">Uncharacterized protein</fullName>
    </submittedName>
</protein>